<comment type="caution">
    <text evidence="1">The sequence shown here is derived from an EMBL/GenBank/DDBJ whole genome shotgun (WGS) entry which is preliminary data.</text>
</comment>
<keyword evidence="2" id="KW-1185">Reference proteome</keyword>
<accession>A0AA36G3R4</accession>
<dbReference type="EMBL" id="CATQJA010002652">
    <property type="protein sequence ID" value="CAJ0577787.1"/>
    <property type="molecule type" value="Genomic_DNA"/>
</dbReference>
<dbReference type="AlphaFoldDB" id="A0AA36G3R4"/>
<evidence type="ECO:0000313" key="2">
    <source>
        <dbReference type="Proteomes" id="UP001177023"/>
    </source>
</evidence>
<sequence>MFTGTNGKRYPLSSTIEDMEAYLKTDDSILSMIENDSSRCPQMEHARDILADIACRRIPKIIESEDFSPRRTPYIWANGEHIPMLDDRFRRVIRKQLEDAMKEELPEMEIEILLRNLNRGLDGKRHPAGEVLVFDSKNSPSGQPVAKRVEQQQVMMSAPTDPTIMSVAVFAHRHAT</sequence>
<dbReference type="Gene3D" id="1.10.3210.10">
    <property type="entry name" value="Hypothetical protein af1432"/>
    <property type="match status" value="1"/>
</dbReference>
<organism evidence="1 2">
    <name type="scientific">Mesorhabditis spiculigera</name>
    <dbReference type="NCBI Taxonomy" id="96644"/>
    <lineage>
        <taxon>Eukaryota</taxon>
        <taxon>Metazoa</taxon>
        <taxon>Ecdysozoa</taxon>
        <taxon>Nematoda</taxon>
        <taxon>Chromadorea</taxon>
        <taxon>Rhabditida</taxon>
        <taxon>Rhabditina</taxon>
        <taxon>Rhabditomorpha</taxon>
        <taxon>Rhabditoidea</taxon>
        <taxon>Rhabditidae</taxon>
        <taxon>Mesorhabditinae</taxon>
        <taxon>Mesorhabditis</taxon>
    </lineage>
</organism>
<feature type="non-terminal residue" evidence="1">
    <location>
        <position position="176"/>
    </location>
</feature>
<proteinExistence type="predicted"/>
<dbReference type="Proteomes" id="UP001177023">
    <property type="component" value="Unassembled WGS sequence"/>
</dbReference>
<name>A0AA36G3R4_9BILA</name>
<reference evidence="1" key="1">
    <citation type="submission" date="2023-06" db="EMBL/GenBank/DDBJ databases">
        <authorList>
            <person name="Delattre M."/>
        </authorList>
    </citation>
    <scope>NUCLEOTIDE SEQUENCE</scope>
    <source>
        <strain evidence="1">AF72</strain>
    </source>
</reference>
<evidence type="ECO:0000313" key="1">
    <source>
        <dbReference type="EMBL" id="CAJ0577787.1"/>
    </source>
</evidence>
<gene>
    <name evidence="1" type="ORF">MSPICULIGERA_LOCUS16054</name>
</gene>
<protein>
    <submittedName>
        <fullName evidence="1">Uncharacterized protein</fullName>
    </submittedName>
</protein>